<dbReference type="PROSITE" id="PS50164">
    <property type="entry name" value="GIY_YIG"/>
    <property type="match status" value="1"/>
</dbReference>
<dbReference type="PANTHER" id="PTHR30562">
    <property type="entry name" value="UVRC/OXIDOREDUCTASE"/>
    <property type="match status" value="1"/>
</dbReference>
<dbReference type="EMBL" id="BART01022599">
    <property type="protein sequence ID" value="GAG98389.1"/>
    <property type="molecule type" value="Genomic_DNA"/>
</dbReference>
<name>X1BRM9_9ZZZZ</name>
<evidence type="ECO:0000313" key="2">
    <source>
        <dbReference type="EMBL" id="GAG98389.1"/>
    </source>
</evidence>
<dbReference type="InterPro" id="IPR013520">
    <property type="entry name" value="Ribonucl_H"/>
</dbReference>
<dbReference type="Gene3D" id="3.40.1440.10">
    <property type="entry name" value="GIY-YIG endonuclease"/>
    <property type="match status" value="1"/>
</dbReference>
<gene>
    <name evidence="2" type="ORF">S01H4_41334</name>
</gene>
<sequence length="163" mass="18716">MKYEFFRTGREPLSNHKICTLKIARRLYPSLKSKSLSSITQYLRLKNSNAHRALADAEVTARALIKMIKKLKKDEGIETLDELHSYQSRVATRGRLKIKKNLNNDVSSLPNAPGIYYFLNKKNEIIYVGKAKALEERIKTYFSPTASKKAKKIVRQASKLKTE</sequence>
<dbReference type="Gene3D" id="3.30.420.10">
    <property type="entry name" value="Ribonuclease H-like superfamily/Ribonuclease H"/>
    <property type="match status" value="1"/>
</dbReference>
<dbReference type="InterPro" id="IPR036397">
    <property type="entry name" value="RNaseH_sf"/>
</dbReference>
<dbReference type="Pfam" id="PF01541">
    <property type="entry name" value="GIY-YIG"/>
    <property type="match status" value="1"/>
</dbReference>
<dbReference type="InterPro" id="IPR035901">
    <property type="entry name" value="GIY-YIG_endonuc_sf"/>
</dbReference>
<dbReference type="GO" id="GO:0009380">
    <property type="term" value="C:excinuclease repair complex"/>
    <property type="evidence" value="ECO:0007669"/>
    <property type="project" value="TreeGrafter"/>
</dbReference>
<feature type="domain" description="GIY-YIG" evidence="1">
    <location>
        <begin position="111"/>
        <end position="163"/>
    </location>
</feature>
<reference evidence="2" key="1">
    <citation type="journal article" date="2014" name="Front. Microbiol.">
        <title>High frequency of phylogenetically diverse reductive dehalogenase-homologous genes in deep subseafloor sedimentary metagenomes.</title>
        <authorList>
            <person name="Kawai M."/>
            <person name="Futagami T."/>
            <person name="Toyoda A."/>
            <person name="Takaki Y."/>
            <person name="Nishi S."/>
            <person name="Hori S."/>
            <person name="Arai W."/>
            <person name="Tsubouchi T."/>
            <person name="Morono Y."/>
            <person name="Uchiyama I."/>
            <person name="Ito T."/>
            <person name="Fujiyama A."/>
            <person name="Inagaki F."/>
            <person name="Takami H."/>
        </authorList>
    </citation>
    <scope>NUCLEOTIDE SEQUENCE</scope>
    <source>
        <strain evidence="2">Expedition CK06-06</strain>
    </source>
</reference>
<dbReference type="CDD" id="cd06127">
    <property type="entry name" value="DEDDh"/>
    <property type="match status" value="1"/>
</dbReference>
<dbReference type="AlphaFoldDB" id="X1BRM9"/>
<dbReference type="Pfam" id="PF00929">
    <property type="entry name" value="RNase_T"/>
    <property type="match status" value="1"/>
</dbReference>
<dbReference type="GO" id="GO:0003676">
    <property type="term" value="F:nucleic acid binding"/>
    <property type="evidence" value="ECO:0007669"/>
    <property type="project" value="InterPro"/>
</dbReference>
<feature type="non-terminal residue" evidence="2">
    <location>
        <position position="163"/>
    </location>
</feature>
<dbReference type="InterPro" id="IPR050066">
    <property type="entry name" value="UvrABC_protein_C"/>
</dbReference>
<dbReference type="SUPFAM" id="SSF82771">
    <property type="entry name" value="GIY-YIG endonuclease"/>
    <property type="match status" value="1"/>
</dbReference>
<dbReference type="InterPro" id="IPR012337">
    <property type="entry name" value="RNaseH-like_sf"/>
</dbReference>
<dbReference type="SUPFAM" id="SSF53098">
    <property type="entry name" value="Ribonuclease H-like"/>
    <property type="match status" value="1"/>
</dbReference>
<protein>
    <recommendedName>
        <fullName evidence="1">GIY-YIG domain-containing protein</fullName>
    </recommendedName>
</protein>
<organism evidence="2">
    <name type="scientific">marine sediment metagenome</name>
    <dbReference type="NCBI Taxonomy" id="412755"/>
    <lineage>
        <taxon>unclassified sequences</taxon>
        <taxon>metagenomes</taxon>
        <taxon>ecological metagenomes</taxon>
    </lineage>
</organism>
<comment type="caution">
    <text evidence="2">The sequence shown here is derived from an EMBL/GenBank/DDBJ whole genome shotgun (WGS) entry which is preliminary data.</text>
</comment>
<dbReference type="PANTHER" id="PTHR30562:SF1">
    <property type="entry name" value="UVRABC SYSTEM PROTEIN C"/>
    <property type="match status" value="1"/>
</dbReference>
<dbReference type="GO" id="GO:0006974">
    <property type="term" value="P:DNA damage response"/>
    <property type="evidence" value="ECO:0007669"/>
    <property type="project" value="TreeGrafter"/>
</dbReference>
<evidence type="ECO:0000259" key="1">
    <source>
        <dbReference type="PROSITE" id="PS50164"/>
    </source>
</evidence>
<accession>X1BRM9</accession>
<proteinExistence type="predicted"/>
<dbReference type="InterPro" id="IPR000305">
    <property type="entry name" value="GIY-YIG_endonuc"/>
</dbReference>